<dbReference type="AlphaFoldDB" id="A0A9W6VFE4"/>
<accession>A0A9W6VFE4</accession>
<dbReference type="EMBL" id="BSTI01000003">
    <property type="protein sequence ID" value="GLY64779.1"/>
    <property type="molecule type" value="Genomic_DNA"/>
</dbReference>
<organism evidence="1 2">
    <name type="scientific">Amycolatopsis taiwanensis</name>
    <dbReference type="NCBI Taxonomy" id="342230"/>
    <lineage>
        <taxon>Bacteria</taxon>
        <taxon>Bacillati</taxon>
        <taxon>Actinomycetota</taxon>
        <taxon>Actinomycetes</taxon>
        <taxon>Pseudonocardiales</taxon>
        <taxon>Pseudonocardiaceae</taxon>
        <taxon>Amycolatopsis</taxon>
    </lineage>
</organism>
<name>A0A9W6VFE4_9PSEU</name>
<evidence type="ECO:0000313" key="1">
    <source>
        <dbReference type="EMBL" id="GLY64779.1"/>
    </source>
</evidence>
<gene>
    <name evidence="1" type="ORF">Atai01_13980</name>
</gene>
<proteinExistence type="predicted"/>
<keyword evidence="2" id="KW-1185">Reference proteome</keyword>
<comment type="caution">
    <text evidence="1">The sequence shown here is derived from an EMBL/GenBank/DDBJ whole genome shotgun (WGS) entry which is preliminary data.</text>
</comment>
<evidence type="ECO:0000313" key="2">
    <source>
        <dbReference type="Proteomes" id="UP001165136"/>
    </source>
</evidence>
<dbReference type="Proteomes" id="UP001165136">
    <property type="component" value="Unassembled WGS sequence"/>
</dbReference>
<protein>
    <submittedName>
        <fullName evidence="1">Uncharacterized protein</fullName>
    </submittedName>
</protein>
<reference evidence="1" key="1">
    <citation type="submission" date="2023-03" db="EMBL/GenBank/DDBJ databases">
        <title>Amycolatopsis taiwanensis NBRC 103393.</title>
        <authorList>
            <person name="Ichikawa N."/>
            <person name="Sato H."/>
            <person name="Tonouchi N."/>
        </authorList>
    </citation>
    <scope>NUCLEOTIDE SEQUENCE</scope>
    <source>
        <strain evidence="1">NBRC 103393</strain>
    </source>
</reference>
<sequence>MDKRGETGQEFWRAVLLAGGATAIPRWTLDPAPGVAEHSATLDDLAELPQCEHAPGNADVLLRSE</sequence>
<dbReference type="RefSeq" id="WP_285486271.1">
    <property type="nucleotide sequence ID" value="NZ_BSTI01000003.1"/>
</dbReference>